<keyword evidence="3" id="KW-0597">Phosphoprotein</keyword>
<dbReference type="InterPro" id="IPR011993">
    <property type="entry name" value="PH-like_dom_sf"/>
</dbReference>
<dbReference type="GO" id="GO:0006897">
    <property type="term" value="P:endocytosis"/>
    <property type="evidence" value="ECO:0007669"/>
    <property type="project" value="TreeGrafter"/>
</dbReference>
<evidence type="ECO:0000256" key="2">
    <source>
        <dbReference type="ARBA" id="ARBA00022448"/>
    </source>
</evidence>
<dbReference type="SMART" id="SM00233">
    <property type="entry name" value="PH"/>
    <property type="match status" value="1"/>
</dbReference>
<feature type="compositionally biased region" description="Polar residues" evidence="8">
    <location>
        <begin position="380"/>
        <end position="391"/>
    </location>
</feature>
<feature type="region of interest" description="Disordered" evidence="8">
    <location>
        <begin position="539"/>
        <end position="580"/>
    </location>
</feature>
<dbReference type="GO" id="GO:0006887">
    <property type="term" value="P:exocytosis"/>
    <property type="evidence" value="ECO:0007669"/>
    <property type="project" value="TreeGrafter"/>
</dbReference>
<dbReference type="PROSITE" id="PS50088">
    <property type="entry name" value="ANK_REPEAT"/>
    <property type="match status" value="2"/>
</dbReference>
<dbReference type="AlphaFoldDB" id="B0DH04"/>
<dbReference type="PROSITE" id="PS50003">
    <property type="entry name" value="PH_DOMAIN"/>
    <property type="match status" value="1"/>
</dbReference>
<feature type="repeat" description="ANK" evidence="6">
    <location>
        <begin position="89"/>
        <end position="111"/>
    </location>
</feature>
<dbReference type="InterPro" id="IPR000648">
    <property type="entry name" value="Oxysterol-bd"/>
</dbReference>
<dbReference type="SUPFAM" id="SSF144000">
    <property type="entry name" value="Oxysterol-binding protein-like"/>
    <property type="match status" value="1"/>
</dbReference>
<dbReference type="FunFam" id="2.40.160.120:FF:000017">
    <property type="entry name" value="Oxysterol-binding protein homolog C2F12.05c"/>
    <property type="match status" value="1"/>
</dbReference>
<dbReference type="GO" id="GO:0034727">
    <property type="term" value="P:piecemeal microautophagy of the nucleus"/>
    <property type="evidence" value="ECO:0007669"/>
    <property type="project" value="TreeGrafter"/>
</dbReference>
<dbReference type="InterPro" id="IPR037239">
    <property type="entry name" value="OSBP_sf"/>
</dbReference>
<dbReference type="Proteomes" id="UP000001194">
    <property type="component" value="Unassembled WGS sequence"/>
</dbReference>
<dbReference type="STRING" id="486041.B0DH04"/>
<evidence type="ECO:0000313" key="11">
    <source>
        <dbReference type="Proteomes" id="UP000001194"/>
    </source>
</evidence>
<dbReference type="KEGG" id="lbc:LACBIDRAFT_300543"/>
<dbReference type="GO" id="GO:0005886">
    <property type="term" value="C:plasma membrane"/>
    <property type="evidence" value="ECO:0007669"/>
    <property type="project" value="TreeGrafter"/>
</dbReference>
<feature type="region of interest" description="Disordered" evidence="8">
    <location>
        <begin position="364"/>
        <end position="442"/>
    </location>
</feature>
<dbReference type="HOGENOM" id="CLU_001040_1_0_1"/>
<dbReference type="Gene3D" id="2.30.29.30">
    <property type="entry name" value="Pleckstrin-homology domain (PH domain)/Phosphotyrosine-binding domain (PTB)"/>
    <property type="match status" value="1"/>
</dbReference>
<evidence type="ECO:0000256" key="5">
    <source>
        <dbReference type="ARBA" id="ARBA00023121"/>
    </source>
</evidence>
<dbReference type="InterPro" id="IPR002110">
    <property type="entry name" value="Ankyrin_rpt"/>
</dbReference>
<dbReference type="PROSITE" id="PS50297">
    <property type="entry name" value="ANK_REP_REGION"/>
    <property type="match status" value="2"/>
</dbReference>
<dbReference type="PANTHER" id="PTHR10972">
    <property type="entry name" value="OXYSTEROL-BINDING PROTEIN-RELATED"/>
    <property type="match status" value="1"/>
</dbReference>
<feature type="compositionally biased region" description="Polar residues" evidence="8">
    <location>
        <begin position="566"/>
        <end position="575"/>
    </location>
</feature>
<dbReference type="GO" id="GO:0005829">
    <property type="term" value="C:cytosol"/>
    <property type="evidence" value="ECO:0007669"/>
    <property type="project" value="TreeGrafter"/>
</dbReference>
<evidence type="ECO:0000256" key="4">
    <source>
        <dbReference type="ARBA" id="ARBA00023055"/>
    </source>
</evidence>
<organism evidence="11">
    <name type="scientific">Laccaria bicolor (strain S238N-H82 / ATCC MYA-4686)</name>
    <name type="common">Bicoloured deceiver</name>
    <name type="synonym">Laccaria laccata var. bicolor</name>
    <dbReference type="NCBI Taxonomy" id="486041"/>
    <lineage>
        <taxon>Eukaryota</taxon>
        <taxon>Fungi</taxon>
        <taxon>Dikarya</taxon>
        <taxon>Basidiomycota</taxon>
        <taxon>Agaricomycotina</taxon>
        <taxon>Agaricomycetes</taxon>
        <taxon>Agaricomycetidae</taxon>
        <taxon>Agaricales</taxon>
        <taxon>Agaricineae</taxon>
        <taxon>Hydnangiaceae</taxon>
        <taxon>Laccaria</taxon>
    </lineage>
</organism>
<dbReference type="SUPFAM" id="SSF48403">
    <property type="entry name" value="Ankyrin repeat"/>
    <property type="match status" value="1"/>
</dbReference>
<dbReference type="SUPFAM" id="SSF50729">
    <property type="entry name" value="PH domain-like"/>
    <property type="match status" value="1"/>
</dbReference>
<dbReference type="CDD" id="cd13292">
    <property type="entry name" value="PH_Osh1p_Osh2p_yeast"/>
    <property type="match status" value="1"/>
</dbReference>
<dbReference type="GO" id="GO:0006869">
    <property type="term" value="P:lipid transport"/>
    <property type="evidence" value="ECO:0007669"/>
    <property type="project" value="UniProtKB-KW"/>
</dbReference>
<evidence type="ECO:0000256" key="6">
    <source>
        <dbReference type="PROSITE-ProRule" id="PRU00023"/>
    </source>
</evidence>
<dbReference type="Pfam" id="PF12796">
    <property type="entry name" value="Ank_2"/>
    <property type="match status" value="1"/>
</dbReference>
<evidence type="ECO:0000259" key="9">
    <source>
        <dbReference type="PROSITE" id="PS50003"/>
    </source>
</evidence>
<dbReference type="PRINTS" id="PR01415">
    <property type="entry name" value="ANKYRIN"/>
</dbReference>
<dbReference type="Gene3D" id="1.25.40.20">
    <property type="entry name" value="Ankyrin repeat-containing domain"/>
    <property type="match status" value="2"/>
</dbReference>
<evidence type="ECO:0000313" key="10">
    <source>
        <dbReference type="EMBL" id="EDR06362.1"/>
    </source>
</evidence>
<dbReference type="EMBL" id="DS547109">
    <property type="protein sequence ID" value="EDR06362.1"/>
    <property type="molecule type" value="Genomic_DNA"/>
</dbReference>
<dbReference type="GO" id="GO:0030011">
    <property type="term" value="P:maintenance of cell polarity"/>
    <property type="evidence" value="ECO:0007669"/>
    <property type="project" value="TreeGrafter"/>
</dbReference>
<sequence>MADSISESSNASEPLYQVRLLAALRGGDPAAIHPFLAEIGKDRRKSSEGEIDTGAAALHLAVRCASVHTVSLLLSHRAISPNGVHPPGSGTTPLHLAASLGRVDVVNLLLEQENIDDSLKDGQGRTCREVARGKEVVRAIDDSRSFLNASYRSLLRSYTLSPLSEPPSPSLLQLLDSPRISFVDLSYLDNDTGTSLLHEAARRKDLRLIELAVRAGADVFIRNRKGKMAHETAGKDDRVRVFLRQFANHDKTLLPNPTPPSEPPSLKGYLNKYTNVAKGYNTRWFVLKDGVLSYYRHQEDESIASRGSISMKTAILKPSERNKFEVHSTPSRGHHHHSKWYLRANHPVEAHRWTEAIGKSIEWAKQRGESGERRRKSAESDSSVGIKSTYSKGGGTLGKYPESMIGSTSQNAPPPVEEEEDDEGEDSSSAAESDGQLPPHEANFELHGNAVAAQMEMSLKLLSSSPPAVKESFGAVSEMMTEFCAMARERDEWWRKQLRKERARQAVWEESLAMVVKEGETLEQELRVRSRKRGSRVFAPGMGTVKRRPSFSRNGPLLLEEPASPVTPQLPTTPARTPAELPVASPKVPIVVADDYLNALVQDEADTDEEDEFFDAIESNNLPNLVVHDGLASPSTSTILSMPIPVHIKMEPYAGYANFRTKLTLSDERPSTSLWSVLKHSIGKDLTKISFPVFFNEPTSMLQRMAEDMEFSECLDIAASEKDPLRRIAFVAAFAMSNYSSTIGRIAKPFNPMLVRHSFVHCTKNNALQSETFEYVRIDRKYRYVSEQVSHHPPISACWAESPSWFYYGEVDAQNKFMGKSFEIRPTGVAHADLLLPEAMAPGYPKAIGESGRGKVREHYSWKKVTTNVSGFILGSPTIDHYGDMVITNHRTGDQCILTFKPRGWRGKDAYEIIGQVVDSSGEVAYEIAGRWNSQLIAKQVGVGNGTLHPDITLSHPSSSPEYILLWRNSDKPPGSPFNLTPFAITLNDCPKYTLKPFICPTDCRLRPDQRAFELGKYEAANGLKQDQEEKQRAIRRMREEGKLAPHRPRWFVAETDGDTGERVWSPLRVKDGVLEYWKERERVWEGGGGVPWRDVGDIFVEEPEFIKGAE</sequence>
<accession>B0DH04</accession>
<dbReference type="RefSeq" id="XP_001883223.1">
    <property type="nucleotide sequence ID" value="XM_001883188.1"/>
</dbReference>
<dbReference type="GO" id="GO:0005635">
    <property type="term" value="C:nuclear envelope"/>
    <property type="evidence" value="ECO:0007669"/>
    <property type="project" value="TreeGrafter"/>
</dbReference>
<feature type="repeat" description="ANK" evidence="6">
    <location>
        <begin position="192"/>
        <end position="224"/>
    </location>
</feature>
<evidence type="ECO:0000256" key="3">
    <source>
        <dbReference type="ARBA" id="ARBA00022553"/>
    </source>
</evidence>
<dbReference type="Pfam" id="PF00169">
    <property type="entry name" value="PH"/>
    <property type="match status" value="1"/>
</dbReference>
<dbReference type="FunCoup" id="B0DH04">
    <property type="interactions" value="308"/>
</dbReference>
<dbReference type="GeneID" id="6078662"/>
<dbReference type="PANTHER" id="PTHR10972:SF205">
    <property type="entry name" value="OXYSTEROL-BINDING PROTEIN 1"/>
    <property type="match status" value="1"/>
</dbReference>
<gene>
    <name evidence="10" type="ORF">LACBIDRAFT_300543</name>
</gene>
<dbReference type="Pfam" id="PF01237">
    <property type="entry name" value="Oxysterol_BP"/>
    <property type="match status" value="1"/>
</dbReference>
<keyword evidence="5" id="KW-0446">Lipid-binding</keyword>
<evidence type="ECO:0000256" key="1">
    <source>
        <dbReference type="ARBA" id="ARBA00008842"/>
    </source>
</evidence>
<dbReference type="InterPro" id="IPR036770">
    <property type="entry name" value="Ankyrin_rpt-contain_sf"/>
</dbReference>
<dbReference type="Gene3D" id="2.40.160.120">
    <property type="match status" value="1"/>
</dbReference>
<reference evidence="10 11" key="1">
    <citation type="journal article" date="2008" name="Nature">
        <title>The genome of Laccaria bicolor provides insights into mycorrhizal symbiosis.</title>
        <authorList>
            <person name="Martin F."/>
            <person name="Aerts A."/>
            <person name="Ahren D."/>
            <person name="Brun A."/>
            <person name="Danchin E.G.J."/>
            <person name="Duchaussoy F."/>
            <person name="Gibon J."/>
            <person name="Kohler A."/>
            <person name="Lindquist E."/>
            <person name="Pereda V."/>
            <person name="Salamov A."/>
            <person name="Shapiro H.J."/>
            <person name="Wuyts J."/>
            <person name="Blaudez D."/>
            <person name="Buee M."/>
            <person name="Brokstein P."/>
            <person name="Canbaeck B."/>
            <person name="Cohen D."/>
            <person name="Courty P.E."/>
            <person name="Coutinho P.M."/>
            <person name="Delaruelle C."/>
            <person name="Detter J.C."/>
            <person name="Deveau A."/>
            <person name="DiFazio S."/>
            <person name="Duplessis S."/>
            <person name="Fraissinet-Tachet L."/>
            <person name="Lucic E."/>
            <person name="Frey-Klett P."/>
            <person name="Fourrey C."/>
            <person name="Feussner I."/>
            <person name="Gay G."/>
            <person name="Grimwood J."/>
            <person name="Hoegger P.J."/>
            <person name="Jain P."/>
            <person name="Kilaru S."/>
            <person name="Labbe J."/>
            <person name="Lin Y.C."/>
            <person name="Legue V."/>
            <person name="Le Tacon F."/>
            <person name="Marmeisse R."/>
            <person name="Melayah D."/>
            <person name="Montanini B."/>
            <person name="Muratet M."/>
            <person name="Nehls U."/>
            <person name="Niculita-Hirzel H."/>
            <person name="Oudot-Le Secq M.P."/>
            <person name="Peter M."/>
            <person name="Quesneville H."/>
            <person name="Rajashekar B."/>
            <person name="Reich M."/>
            <person name="Rouhier N."/>
            <person name="Schmutz J."/>
            <person name="Yin T."/>
            <person name="Chalot M."/>
            <person name="Henrissat B."/>
            <person name="Kuees U."/>
            <person name="Lucas S."/>
            <person name="Van de Peer Y."/>
            <person name="Podila G.K."/>
            <person name="Polle A."/>
            <person name="Pukkila P.J."/>
            <person name="Richardson P.M."/>
            <person name="Rouze P."/>
            <person name="Sanders I.R."/>
            <person name="Stajich J.E."/>
            <person name="Tunlid A."/>
            <person name="Tuskan G."/>
            <person name="Grigoriev I.V."/>
        </authorList>
    </citation>
    <scope>NUCLEOTIDE SEQUENCE [LARGE SCALE GENOMIC DNA]</scope>
    <source>
        <strain evidence="11">S238N-H82 / ATCC MYA-4686</strain>
    </source>
</reference>
<keyword evidence="2" id="KW-0813">Transport</keyword>
<evidence type="ECO:0000256" key="7">
    <source>
        <dbReference type="RuleBase" id="RU003844"/>
    </source>
</evidence>
<evidence type="ECO:0000256" key="8">
    <source>
        <dbReference type="SAM" id="MobiDB-lite"/>
    </source>
</evidence>
<comment type="similarity">
    <text evidence="1 7">Belongs to the OSBP family.</text>
</comment>
<keyword evidence="11" id="KW-1185">Reference proteome</keyword>
<dbReference type="SMART" id="SM00248">
    <property type="entry name" value="ANK"/>
    <property type="match status" value="3"/>
</dbReference>
<dbReference type="OrthoDB" id="1854502at2759"/>
<dbReference type="GO" id="GO:0097038">
    <property type="term" value="C:perinuclear endoplasmic reticulum"/>
    <property type="evidence" value="ECO:0007669"/>
    <property type="project" value="TreeGrafter"/>
</dbReference>
<protein>
    <submittedName>
        <fullName evidence="10">Predicted protein</fullName>
    </submittedName>
</protein>
<feature type="domain" description="PH" evidence="9">
    <location>
        <begin position="263"/>
        <end position="362"/>
    </location>
</feature>
<dbReference type="InterPro" id="IPR001849">
    <property type="entry name" value="PH_domain"/>
</dbReference>
<name>B0DH04_LACBS</name>
<dbReference type="GO" id="GO:0032934">
    <property type="term" value="F:sterol binding"/>
    <property type="evidence" value="ECO:0007669"/>
    <property type="project" value="TreeGrafter"/>
</dbReference>
<dbReference type="InterPro" id="IPR018494">
    <property type="entry name" value="Oxysterol-bd_CS"/>
</dbReference>
<dbReference type="PROSITE" id="PS01013">
    <property type="entry name" value="OSBP"/>
    <property type="match status" value="1"/>
</dbReference>
<keyword evidence="6" id="KW-0040">ANK repeat</keyword>
<feature type="compositionally biased region" description="Acidic residues" evidence="8">
    <location>
        <begin position="416"/>
        <end position="426"/>
    </location>
</feature>
<proteinExistence type="inferred from homology"/>
<dbReference type="InParanoid" id="B0DH04"/>
<keyword evidence="4" id="KW-0445">Lipid transport</keyword>